<dbReference type="Proteomes" id="UP001597110">
    <property type="component" value="Unassembled WGS sequence"/>
</dbReference>
<accession>A0ABW2YG47</accession>
<organism evidence="1 2">
    <name type="scientific">Lysobacter brunescens</name>
    <dbReference type="NCBI Taxonomy" id="262323"/>
    <lineage>
        <taxon>Bacteria</taxon>
        <taxon>Pseudomonadati</taxon>
        <taxon>Pseudomonadota</taxon>
        <taxon>Gammaproteobacteria</taxon>
        <taxon>Lysobacterales</taxon>
        <taxon>Lysobacteraceae</taxon>
        <taxon>Lysobacter</taxon>
    </lineage>
</organism>
<dbReference type="EMBL" id="JBHTIF010000003">
    <property type="protein sequence ID" value="MFD0726976.1"/>
    <property type="molecule type" value="Genomic_DNA"/>
</dbReference>
<dbReference type="RefSeq" id="WP_386825288.1">
    <property type="nucleotide sequence ID" value="NZ_JBHTIF010000003.1"/>
</dbReference>
<evidence type="ECO:0000313" key="2">
    <source>
        <dbReference type="Proteomes" id="UP001597110"/>
    </source>
</evidence>
<sequence>MLIIATTVVIALLAGFAIYSAYKAREQYINTQYSYDIREAILKDCDVLLDDKSASHNLKQYVSNIATMALSSKFLYEIANNPDLAAMASEHADTGRRKGKKTAYDALSKEEQDRVRSIMLKISLASMAYSNEYARNLRYMVDAGVADVILKQLHTALQSKHHEHEPVLTSIPSKKNPTENLSKLYQRVPYMEQLFHGQLQAA</sequence>
<keyword evidence="2" id="KW-1185">Reference proteome</keyword>
<proteinExistence type="predicted"/>
<name>A0ABW2YG47_9GAMM</name>
<evidence type="ECO:0000313" key="1">
    <source>
        <dbReference type="EMBL" id="MFD0726976.1"/>
    </source>
</evidence>
<protein>
    <submittedName>
        <fullName evidence="1">Uncharacterized protein</fullName>
    </submittedName>
</protein>
<reference evidence="2" key="1">
    <citation type="journal article" date="2019" name="Int. J. Syst. Evol. Microbiol.">
        <title>The Global Catalogue of Microorganisms (GCM) 10K type strain sequencing project: providing services to taxonomists for standard genome sequencing and annotation.</title>
        <authorList>
            <consortium name="The Broad Institute Genomics Platform"/>
            <consortium name="The Broad Institute Genome Sequencing Center for Infectious Disease"/>
            <person name="Wu L."/>
            <person name="Ma J."/>
        </authorList>
    </citation>
    <scope>NUCLEOTIDE SEQUENCE [LARGE SCALE GENOMIC DNA]</scope>
    <source>
        <strain evidence="2">CCUG 55585</strain>
    </source>
</reference>
<comment type="caution">
    <text evidence="1">The sequence shown here is derived from an EMBL/GenBank/DDBJ whole genome shotgun (WGS) entry which is preliminary data.</text>
</comment>
<gene>
    <name evidence="1" type="ORF">ACFQ0E_15365</name>
</gene>